<organism evidence="2">
    <name type="scientific">Enterobacter asburiae</name>
    <dbReference type="NCBI Taxonomy" id="61645"/>
    <lineage>
        <taxon>Bacteria</taxon>
        <taxon>Pseudomonadati</taxon>
        <taxon>Pseudomonadota</taxon>
        <taxon>Gammaproteobacteria</taxon>
        <taxon>Enterobacterales</taxon>
        <taxon>Enterobacteriaceae</taxon>
        <taxon>Enterobacter</taxon>
        <taxon>Enterobacter cloacae complex</taxon>
    </lineage>
</organism>
<evidence type="ECO:0000313" key="2">
    <source>
        <dbReference type="EMBL" id="BBI96533.1"/>
    </source>
</evidence>
<sequence length="156" mass="17045">MSVKSQFMKKLQARQPAPVPAASKSQADIAAFRQRMAQLQDQMDAWLTDTGLNAEPLTVYVPDLLVEGGAFDISGIVLRYGNRAVKFMPIFLYGQGVAGCVEVTFFSGYSAISQGRLFMRVGSVNDWIFTPPDTSPQSGQLFDEGVFFGLILALLP</sequence>
<dbReference type="AlphaFoldDB" id="A0A455VT85"/>
<evidence type="ECO:0000256" key="1">
    <source>
        <dbReference type="SAM" id="Coils"/>
    </source>
</evidence>
<protein>
    <submittedName>
        <fullName evidence="2">Uncharacterized protein</fullName>
    </submittedName>
</protein>
<feature type="coiled-coil region" evidence="1">
    <location>
        <begin position="22"/>
        <end position="49"/>
    </location>
</feature>
<dbReference type="EMBL" id="AP019533">
    <property type="protein sequence ID" value="BBI96533.1"/>
    <property type="molecule type" value="Genomic_DNA"/>
</dbReference>
<proteinExistence type="predicted"/>
<gene>
    <name evidence="2" type="ORF">MRY18106EAS_30650</name>
</gene>
<keyword evidence="1" id="KW-0175">Coiled coil</keyword>
<name>A0A455VT85_ENTAS</name>
<reference evidence="2" key="1">
    <citation type="submission" date="2019-03" db="EMBL/GenBank/DDBJ databases">
        <title>Complete genome sequences of Enterobacter asburiae str. MRY18-106 isolated from a patient in Japan.</title>
        <authorList>
            <person name="Sekizuka T."/>
            <person name="Matsui M."/>
            <person name="Takara T."/>
            <person name="Uechi A."/>
            <person name="Harakuni M."/>
            <person name="Kimura T."/>
            <person name="Suzuki S."/>
            <person name="Kuroda M."/>
        </authorList>
    </citation>
    <scope>NUCLEOTIDE SEQUENCE</scope>
    <source>
        <strain evidence="2">MRY18-106</strain>
    </source>
</reference>
<accession>A0A455VT85</accession>